<sequence length="243" mass="27404">MTKHMMLNNVYHKDTKVITHYAAQYGDAQASVLAFPSEFIELQKHYPIFFRRDGESDNYQCSVLLGLEKNENLFLDASYPSGWKADYVPAILNKGPFLIGFQQPEHSEDNNAVIHIDMDHPKVSESEGQPLFLSHGGNSPYLNHISSCLTVIDSGLEIQSDMFKQFLTLNLIEPVNIEFELSNGEKRRLSGNYTIHEEKLAALSASELHTLNKSGYLQLAFAVVASMTNVRKLINLKNLQLSQ</sequence>
<evidence type="ECO:0000313" key="1">
    <source>
        <dbReference type="EMBL" id="AMJ80297.1"/>
    </source>
</evidence>
<dbReference type="EMBL" id="CP013928">
    <property type="protein sequence ID" value="AMJ80297.1"/>
    <property type="molecule type" value="Genomic_DNA"/>
</dbReference>
<dbReference type="Proteomes" id="UP000061468">
    <property type="component" value="Chromosome"/>
</dbReference>
<evidence type="ECO:0008006" key="3">
    <source>
        <dbReference type="Google" id="ProtNLM"/>
    </source>
</evidence>
<accession>A0AAC8XMY0</accession>
<dbReference type="Pfam" id="PF07277">
    <property type="entry name" value="SapC"/>
    <property type="match status" value="1"/>
</dbReference>
<dbReference type="AlphaFoldDB" id="A0AAC8XMY0"/>
<name>A0AAC8XMY0_9ALTE</name>
<gene>
    <name evidence="1" type="ORF">AV942_19410</name>
</gene>
<protein>
    <recommendedName>
        <fullName evidence="3">SapC family protein</fullName>
    </recommendedName>
</protein>
<reference evidence="1 2" key="1">
    <citation type="submission" date="2015-12" db="EMBL/GenBank/DDBJ databases">
        <title>Intraspecies pangenome expansion in the marine bacterium Alteromonas.</title>
        <authorList>
            <person name="Lopez-Perez M."/>
            <person name="Rodriguez-Valera F."/>
        </authorList>
    </citation>
    <scope>NUCLEOTIDE SEQUENCE [LARGE SCALE GENOMIC DNA]</scope>
    <source>
        <strain evidence="1 2">UM8</strain>
    </source>
</reference>
<dbReference type="RefSeq" id="WP_015068481.1">
    <property type="nucleotide sequence ID" value="NZ_CAXGIV010000001.1"/>
</dbReference>
<proteinExistence type="predicted"/>
<organism evidence="1 2">
    <name type="scientific">Alteromonas mediterranea</name>
    <dbReference type="NCBI Taxonomy" id="314275"/>
    <lineage>
        <taxon>Bacteria</taxon>
        <taxon>Pseudomonadati</taxon>
        <taxon>Pseudomonadota</taxon>
        <taxon>Gammaproteobacteria</taxon>
        <taxon>Alteromonadales</taxon>
        <taxon>Alteromonadaceae</taxon>
        <taxon>Alteromonas/Salinimonas group</taxon>
        <taxon>Alteromonas</taxon>
    </lineage>
</organism>
<evidence type="ECO:0000313" key="2">
    <source>
        <dbReference type="Proteomes" id="UP000061468"/>
    </source>
</evidence>
<dbReference type="InterPro" id="IPR010836">
    <property type="entry name" value="SapC"/>
</dbReference>